<evidence type="ECO:0000259" key="4">
    <source>
        <dbReference type="Pfam" id="PF13872"/>
    </source>
</evidence>
<dbReference type="SUPFAM" id="SSF53335">
    <property type="entry name" value="S-adenosyl-L-methionine-dependent methyltransferases"/>
    <property type="match status" value="1"/>
</dbReference>
<comment type="caution">
    <text evidence="5">The sequence shown here is derived from an EMBL/GenBank/DDBJ whole genome shotgun (WGS) entry which is preliminary data.</text>
</comment>
<protein>
    <recommendedName>
        <fullName evidence="7">Methylase</fullName>
    </recommendedName>
</protein>
<dbReference type="InterPro" id="IPR029063">
    <property type="entry name" value="SAM-dependent_MTases_sf"/>
</dbReference>
<dbReference type="Proteomes" id="UP000574769">
    <property type="component" value="Unassembled WGS sequence"/>
</dbReference>
<name>A0A7W7ALB7_9SPHN</name>
<organism evidence="5 6">
    <name type="scientific">Sphingomonas abaci</name>
    <dbReference type="NCBI Taxonomy" id="237611"/>
    <lineage>
        <taxon>Bacteria</taxon>
        <taxon>Pseudomonadati</taxon>
        <taxon>Pseudomonadota</taxon>
        <taxon>Alphaproteobacteria</taxon>
        <taxon>Sphingomonadales</taxon>
        <taxon>Sphingomonadaceae</taxon>
        <taxon>Sphingomonas</taxon>
    </lineage>
</organism>
<dbReference type="RefSeq" id="WP_184116614.1">
    <property type="nucleotide sequence ID" value="NZ_JACHNY010000008.1"/>
</dbReference>
<comment type="similarity">
    <text evidence="1">Belongs to the SBNO family.</text>
</comment>
<dbReference type="SUPFAM" id="SSF52540">
    <property type="entry name" value="P-loop containing nucleoside triphosphate hydrolases"/>
    <property type="match status" value="1"/>
</dbReference>
<feature type="region of interest" description="Disordered" evidence="2">
    <location>
        <begin position="834"/>
        <end position="858"/>
    </location>
</feature>
<evidence type="ECO:0000259" key="3">
    <source>
        <dbReference type="Pfam" id="PF13871"/>
    </source>
</evidence>
<gene>
    <name evidence="5" type="ORF">GGQ96_003314</name>
</gene>
<dbReference type="InterPro" id="IPR026741">
    <property type="entry name" value="SNO"/>
</dbReference>
<proteinExistence type="inferred from homology"/>
<sequence length="1411" mass="153748">MTDLLDLAARPAVIPAHVAAHRLLPVVAGNAPVTRRDLNSAMTAAFGGSDAEGCWTQRDSFEMLEHAVALHLAAASWSMTSLIDVAHASALMERLPTQTVRSEEQIDFQQFSTPADIAAIVVLLAAIDAEDVVLEPSAGNGLLAAQMPAYAALQLNEIDPRRRARLADIFPSATITGHDGAALVSHHADLPQPSVIVMNPPFSRSVGRGVDDLAAVRHLQAALRRVRKGGRVVAIMPDWFAPSARMQKAFDTVLTGVTVRTSIRLEHCYRKHGTDIAVRLYVIDKAAGGAPPVTIQRASVADLVPALSVPPRLALADTPKLTFRAPVPGVSMFGAARVTRSAPPRPVHAPRRNDVLPVGYAALDTPAPLGDQAGVYLPYRPSRIAFTAAGEHPTALVESVAMGSIPMPVPTHVPSLPERTVTERLLSASQLETVVYAGHAWTRMLPGRFRPDKEGVGLALDTDDGRQYRQGFFLGDGTGAGKGRQVAACILDNWLSGRRRHIWVSKNEPLLDDARRDWTALGGLTGDVQPLSNWKIDQPITLDEGVLFVSYPTLRSARADSTRLQQILDWAGPDFDGVIAFDEAHEMGGVAGGEGALGKTEGSQQGICGVLLQNHLPLARVLYASATGASDVNNLAYAVRLGLWGPETAFADRTAFISQIRQGGIAAMELVARDLKALGLYIARALSFAGVEYDVLRHTLTPEQIAIYDQYAQGWEIIHRNMEEALALTGVVDSLDGSTLNSGAKASARSRLESTKQRFFGQVLLAMKLPTVIAAVEEHLKAGQSVVLQLVTTAEAILDRRLSSLTPEERADLDISLSPVEYVVDYLMRAFPTQQQENYSDDSGNVRSRPMRDEHGNPVHNPDAEAARDALIEQLCALPPIQSGLDAVIDRFGTDAVAEVTGRTRRLVTGADGRQKIESRTARSGQADSAAFMAGAKRILIFSDAGGTGRSYHASLDAVNREQRVHFLLEPGWRADRAIQGLGRTHRTHQASTPLFRPVTTDCKGELRFTSTIARRLDSLGALTRGQRQTGGQNLFDPADNLESDYAKDALVTWFHLLNRGKLTSISLDDFTRRTGLELHDSDGVLKDDLPPIPRWLNRLLALPIALQNAIFEEFLTLVETRVAAARQAGTLDVGVETIMVERAALIDDVVLRTDPRSGATSHLLTIETERRKNPLTLERVLDFARWDDTARFVRNAKSERVALMSKARAWMDDDGLPIARLELQRPCRREYLREAELGETAWEVIDHDTFATLWEIEVTEALVTPEIETIRLATGLLLPIWSALPSDHMAVNRIVDNAGNSWLGRLVFDTHVAQLYTKLGLVTPDDLPVDAIARSVLSGRSVEVTRPFAMTLKRSLVNGNSRVEIVDAPATQLPWLKSLGCFTEIISYKTRVFVPANDAETVLARILKVA</sequence>
<dbReference type="PANTHER" id="PTHR12706:SF30">
    <property type="entry name" value="PROTEIN STRAWBERRY NOTCH-RELATED"/>
    <property type="match status" value="1"/>
</dbReference>
<dbReference type="InterPro" id="IPR026937">
    <property type="entry name" value="SBNO_Helicase_C_dom"/>
</dbReference>
<evidence type="ECO:0000256" key="1">
    <source>
        <dbReference type="ARBA" id="ARBA00006992"/>
    </source>
</evidence>
<accession>A0A7W7ALB7</accession>
<feature type="compositionally biased region" description="Polar residues" evidence="2">
    <location>
        <begin position="834"/>
        <end position="846"/>
    </location>
</feature>
<dbReference type="Pfam" id="PF13872">
    <property type="entry name" value="AAA_34"/>
    <property type="match status" value="1"/>
</dbReference>
<dbReference type="GO" id="GO:0006355">
    <property type="term" value="P:regulation of DNA-templated transcription"/>
    <property type="evidence" value="ECO:0007669"/>
    <property type="project" value="InterPro"/>
</dbReference>
<dbReference type="InterPro" id="IPR027417">
    <property type="entry name" value="P-loop_NTPase"/>
</dbReference>
<reference evidence="5 6" key="1">
    <citation type="submission" date="2020-08" db="EMBL/GenBank/DDBJ databases">
        <title>Genomic Encyclopedia of Type Strains, Phase IV (KMG-IV): sequencing the most valuable type-strain genomes for metagenomic binning, comparative biology and taxonomic classification.</title>
        <authorList>
            <person name="Goeker M."/>
        </authorList>
    </citation>
    <scope>NUCLEOTIDE SEQUENCE [LARGE SCALE GENOMIC DNA]</scope>
    <source>
        <strain evidence="5 6">DSM 15867</strain>
    </source>
</reference>
<evidence type="ECO:0000313" key="6">
    <source>
        <dbReference type="Proteomes" id="UP000574769"/>
    </source>
</evidence>
<dbReference type="Gene3D" id="3.40.50.300">
    <property type="entry name" value="P-loop containing nucleotide triphosphate hydrolases"/>
    <property type="match status" value="1"/>
</dbReference>
<dbReference type="Pfam" id="PF13871">
    <property type="entry name" value="Helicase_C_4"/>
    <property type="match status" value="1"/>
</dbReference>
<feature type="domain" description="Strawberry notch AAA" evidence="4">
    <location>
        <begin position="391"/>
        <end position="710"/>
    </location>
</feature>
<dbReference type="Gene3D" id="3.40.50.150">
    <property type="entry name" value="Vaccinia Virus protein VP39"/>
    <property type="match status" value="1"/>
</dbReference>
<dbReference type="EMBL" id="JACHNY010000008">
    <property type="protein sequence ID" value="MBB4619161.1"/>
    <property type="molecule type" value="Genomic_DNA"/>
</dbReference>
<evidence type="ECO:0008006" key="7">
    <source>
        <dbReference type="Google" id="ProtNLM"/>
    </source>
</evidence>
<dbReference type="PRINTS" id="PR00507">
    <property type="entry name" value="N12N6MTFRASE"/>
</dbReference>
<keyword evidence="6" id="KW-1185">Reference proteome</keyword>
<feature type="domain" description="Strawberry notch helicase C" evidence="3">
    <location>
        <begin position="885"/>
        <end position="1138"/>
    </location>
</feature>
<dbReference type="InterPro" id="IPR039187">
    <property type="entry name" value="SNO_AAA"/>
</dbReference>
<evidence type="ECO:0000256" key="2">
    <source>
        <dbReference type="SAM" id="MobiDB-lite"/>
    </source>
</evidence>
<dbReference type="PANTHER" id="PTHR12706">
    <property type="entry name" value="STRAWBERRY NOTCH-RELATED"/>
    <property type="match status" value="1"/>
</dbReference>
<evidence type="ECO:0000313" key="5">
    <source>
        <dbReference type="EMBL" id="MBB4619161.1"/>
    </source>
</evidence>